<keyword evidence="2 3" id="KW-0548">Nucleotidyltransferase</keyword>
<dbReference type="PANTHER" id="PTHR11276:SF42">
    <property type="entry name" value="DNA POLYMERASE BETA"/>
    <property type="match status" value="1"/>
</dbReference>
<dbReference type="GO" id="GO:0046872">
    <property type="term" value="F:metal ion binding"/>
    <property type="evidence" value="ECO:0007669"/>
    <property type="project" value="UniProtKB-UniRule"/>
</dbReference>
<keyword evidence="7" id="KW-1185">Reference proteome</keyword>
<evidence type="ECO:0000259" key="4">
    <source>
        <dbReference type="Pfam" id="PF14791"/>
    </source>
</evidence>
<dbReference type="Pfam" id="PF14792">
    <property type="entry name" value="DNA_pol_B_palm"/>
    <property type="match status" value="1"/>
</dbReference>
<dbReference type="GO" id="GO:0003887">
    <property type="term" value="F:DNA-directed DNA polymerase activity"/>
    <property type="evidence" value="ECO:0007669"/>
    <property type="project" value="UniProtKB-UniRule"/>
</dbReference>
<dbReference type="InterPro" id="IPR022312">
    <property type="entry name" value="DNA_pol_X"/>
</dbReference>
<dbReference type="PRINTS" id="PR00869">
    <property type="entry name" value="DNAPOLX"/>
</dbReference>
<evidence type="ECO:0000259" key="5">
    <source>
        <dbReference type="Pfam" id="PF14792"/>
    </source>
</evidence>
<dbReference type="InterPro" id="IPR043519">
    <property type="entry name" value="NT_sf"/>
</dbReference>
<dbReference type="InterPro" id="IPR029398">
    <property type="entry name" value="PolB_thumb"/>
</dbReference>
<evidence type="ECO:0000313" key="7">
    <source>
        <dbReference type="Proteomes" id="UP000620104"/>
    </source>
</evidence>
<comment type="caution">
    <text evidence="6">The sequence shown here is derived from an EMBL/GenBank/DDBJ whole genome shotgun (WGS) entry which is preliminary data.</text>
</comment>
<keyword evidence="3" id="KW-0539">Nucleus</keyword>
<dbReference type="InterPro" id="IPR028207">
    <property type="entry name" value="DNA_pol_B_palm_palm"/>
</dbReference>
<dbReference type="PRINTS" id="PR00870">
    <property type="entry name" value="DNAPOLXBETA"/>
</dbReference>
<dbReference type="GO" id="GO:0006284">
    <property type="term" value="P:base-excision repair"/>
    <property type="evidence" value="ECO:0007669"/>
    <property type="project" value="TreeGrafter"/>
</dbReference>
<dbReference type="EC" id="2.7.7.7" evidence="3"/>
<evidence type="ECO:0000313" key="6">
    <source>
        <dbReference type="EMBL" id="GHJ86972.1"/>
    </source>
</evidence>
<dbReference type="Gene3D" id="3.30.460.10">
    <property type="entry name" value="Beta Polymerase, domain 2"/>
    <property type="match status" value="1"/>
</dbReference>
<dbReference type="PANTHER" id="PTHR11276">
    <property type="entry name" value="DNA POLYMERASE TYPE-X FAMILY MEMBER"/>
    <property type="match status" value="1"/>
</dbReference>
<dbReference type="Gene3D" id="3.30.210.10">
    <property type="entry name" value="DNA polymerase, thumb domain"/>
    <property type="match status" value="1"/>
</dbReference>
<dbReference type="AlphaFoldDB" id="A0A8H3TTM9"/>
<comment type="function">
    <text evidence="3">DNA polymerase that functions in several pathways of DNA repair. Involved in base excision repair (BER) responsible for repair of lesions that give rise to abasic (AP) sites in DNA. Also contributes to DNA double-strand break repair by non-homologous end joining and homologous recombination. Has both template-dependent and template-independent (terminal transferase) DNA polymerase activities. Has also a 5'-deoxyribose-5-phosphate lyase (dRP lyase) activity.</text>
</comment>
<dbReference type="EMBL" id="BLZA01000019">
    <property type="protein sequence ID" value="GHJ86972.1"/>
    <property type="molecule type" value="Genomic_DNA"/>
</dbReference>
<dbReference type="Pfam" id="PF14791">
    <property type="entry name" value="DNA_pol_B_thumb"/>
    <property type="match status" value="1"/>
</dbReference>
<dbReference type="GO" id="GO:0003677">
    <property type="term" value="F:DNA binding"/>
    <property type="evidence" value="ECO:0007669"/>
    <property type="project" value="UniProtKB-UniRule"/>
</dbReference>
<keyword evidence="3" id="KW-0234">DNA repair</keyword>
<dbReference type="GO" id="GO:0005634">
    <property type="term" value="C:nucleus"/>
    <property type="evidence" value="ECO:0007669"/>
    <property type="project" value="UniProtKB-SubCell"/>
</dbReference>
<reference evidence="6" key="1">
    <citation type="submission" date="2020-07" db="EMBL/GenBank/DDBJ databases">
        <title>Draft Genome Sequence of a Deep-Sea Yeast, Naganishia (Cryptococcus) liquefaciens strain N6.</title>
        <authorList>
            <person name="Han Y.W."/>
            <person name="Kajitani R."/>
            <person name="Morimoto H."/>
            <person name="Parhat M."/>
            <person name="Tsubouchi H."/>
            <person name="Bakenova O."/>
            <person name="Ogata M."/>
            <person name="Argunhan B."/>
            <person name="Aoki R."/>
            <person name="Kajiwara S."/>
            <person name="Itoh T."/>
            <person name="Iwasaki H."/>
        </authorList>
    </citation>
    <scope>NUCLEOTIDE SEQUENCE</scope>
    <source>
        <strain evidence="6">N6</strain>
    </source>
</reference>
<dbReference type="InterPro" id="IPR037160">
    <property type="entry name" value="DNA_Pol_thumb_sf"/>
</dbReference>
<accession>A0A8H3TTM9</accession>
<keyword evidence="3" id="KW-0239">DNA-directed DNA polymerase</keyword>
<evidence type="ECO:0000256" key="2">
    <source>
        <dbReference type="ARBA" id="ARBA00022695"/>
    </source>
</evidence>
<feature type="domain" description="DNA polymerase beta thumb" evidence="4">
    <location>
        <begin position="184"/>
        <end position="262"/>
    </location>
</feature>
<comment type="similarity">
    <text evidence="3">Belongs to the DNA polymerase type-X family.</text>
</comment>
<name>A0A8H3TTM9_9TREE</name>
<comment type="catalytic activity">
    <reaction evidence="3">
        <text>DNA(n) + a 2'-deoxyribonucleoside 5'-triphosphate = DNA(n+1) + diphosphate</text>
        <dbReference type="Rhea" id="RHEA:22508"/>
        <dbReference type="Rhea" id="RHEA-COMP:17339"/>
        <dbReference type="Rhea" id="RHEA-COMP:17340"/>
        <dbReference type="ChEBI" id="CHEBI:33019"/>
        <dbReference type="ChEBI" id="CHEBI:61560"/>
        <dbReference type="ChEBI" id="CHEBI:173112"/>
        <dbReference type="EC" id="2.7.7.7"/>
    </reaction>
</comment>
<keyword evidence="1 3" id="KW-0808">Transferase</keyword>
<organism evidence="6 7">
    <name type="scientific">Naganishia liquefaciens</name>
    <dbReference type="NCBI Taxonomy" id="104408"/>
    <lineage>
        <taxon>Eukaryota</taxon>
        <taxon>Fungi</taxon>
        <taxon>Dikarya</taxon>
        <taxon>Basidiomycota</taxon>
        <taxon>Agaricomycotina</taxon>
        <taxon>Tremellomycetes</taxon>
        <taxon>Filobasidiales</taxon>
        <taxon>Filobasidiaceae</taxon>
        <taxon>Naganishia</taxon>
    </lineage>
</organism>
<protein>
    <recommendedName>
        <fullName evidence="3">DNA polymerase</fullName>
        <ecNumber evidence="3">2.7.7.7</ecNumber>
    </recommendedName>
</protein>
<gene>
    <name evidence="6" type="ORF">NliqN6_3374</name>
</gene>
<dbReference type="OrthoDB" id="205514at2759"/>
<proteinExistence type="inferred from homology"/>
<feature type="domain" description="DNA polymerase beta palm" evidence="5">
    <location>
        <begin position="61"/>
        <end position="175"/>
    </location>
</feature>
<dbReference type="Proteomes" id="UP000620104">
    <property type="component" value="Unassembled WGS sequence"/>
</dbReference>
<sequence>MVHQSFTPNDGSPPRLALPRTFCPADLGYRTIDDLKASTSKLIKKATKIALHHLEEMERPIPRSEMGVFHKAIGDALAEADPSIQFELLGSFRRGQAFALTVEFAIWQSSYSALRDNDEAAKALMAKVKAALTAAGLMSPDFVFLNGSKKTMVLTKLPEKVLPGSSYRMMDIRLCKTTSVPYFLLHNTGEETLMKILRREAFHCHLRGLVINGYGMGKRNTAKKASPYANSNWWTEGTEIPASSEEAIFETLGVPYLKPTDRSFKIYEKLLPRHVLSG</sequence>
<dbReference type="InterPro" id="IPR002008">
    <property type="entry name" value="DNA_pol_X_beta-like"/>
</dbReference>
<comment type="subcellular location">
    <subcellularLocation>
        <location evidence="3">Nucleus</location>
    </subcellularLocation>
</comment>
<dbReference type="GO" id="GO:0006303">
    <property type="term" value="P:double-strand break repair via nonhomologous end joining"/>
    <property type="evidence" value="ECO:0007669"/>
    <property type="project" value="TreeGrafter"/>
</dbReference>
<keyword evidence="3" id="KW-0227">DNA damage</keyword>
<dbReference type="SUPFAM" id="SSF81301">
    <property type="entry name" value="Nucleotidyltransferase"/>
    <property type="match status" value="1"/>
</dbReference>
<evidence type="ECO:0000256" key="1">
    <source>
        <dbReference type="ARBA" id="ARBA00022679"/>
    </source>
</evidence>
<evidence type="ECO:0000256" key="3">
    <source>
        <dbReference type="RuleBase" id="RU366014"/>
    </source>
</evidence>